<keyword evidence="1" id="KW-1133">Transmembrane helix</keyword>
<protein>
    <submittedName>
        <fullName evidence="2">Transmembrane protein</fullName>
    </submittedName>
</protein>
<dbReference type="EMBL" id="SDAM02000556">
    <property type="protein sequence ID" value="KAH6823677.1"/>
    <property type="molecule type" value="Genomic_DNA"/>
</dbReference>
<dbReference type="PANTHER" id="PTHR33780:SF10">
    <property type="entry name" value="TRANSMEMBRANE PROTEIN"/>
    <property type="match status" value="1"/>
</dbReference>
<keyword evidence="3" id="KW-1185">Reference proteome</keyword>
<dbReference type="PANTHER" id="PTHR33780">
    <property type="entry name" value="EXPRESSED PROTEIN"/>
    <property type="match status" value="1"/>
</dbReference>
<evidence type="ECO:0000313" key="3">
    <source>
        <dbReference type="Proteomes" id="UP001190926"/>
    </source>
</evidence>
<feature type="transmembrane region" description="Helical" evidence="1">
    <location>
        <begin position="39"/>
        <end position="60"/>
    </location>
</feature>
<keyword evidence="1 2" id="KW-0812">Transmembrane</keyword>
<evidence type="ECO:0000313" key="2">
    <source>
        <dbReference type="EMBL" id="KAH6823677.1"/>
    </source>
</evidence>
<reference evidence="2 3" key="1">
    <citation type="journal article" date="2021" name="Nat. Commun.">
        <title>Incipient diploidization of the medicinal plant Perilla within 10,000 years.</title>
        <authorList>
            <person name="Zhang Y."/>
            <person name="Shen Q."/>
            <person name="Leng L."/>
            <person name="Zhang D."/>
            <person name="Chen S."/>
            <person name="Shi Y."/>
            <person name="Ning Z."/>
            <person name="Chen S."/>
        </authorList>
    </citation>
    <scope>NUCLEOTIDE SEQUENCE [LARGE SCALE GENOMIC DNA]</scope>
    <source>
        <strain evidence="3">cv. PC099</strain>
    </source>
</reference>
<gene>
    <name evidence="2" type="ORF">C2S53_004413</name>
</gene>
<keyword evidence="1" id="KW-0472">Membrane</keyword>
<evidence type="ECO:0000256" key="1">
    <source>
        <dbReference type="SAM" id="Phobius"/>
    </source>
</evidence>
<dbReference type="Proteomes" id="UP001190926">
    <property type="component" value="Unassembled WGS sequence"/>
</dbReference>
<dbReference type="AlphaFoldDB" id="A0AAD4P2H5"/>
<name>A0AAD4P2H5_PERFH</name>
<sequence length="90" mass="10156">MGMICPSAIFLLTYSDDLSTSNNGTKAEHPRGSSTGSKIIVLGLVLVAAALISFFVFKFWQRKKREEQYARLLKLFEEDDDLELELGLRD</sequence>
<organism evidence="2 3">
    <name type="scientific">Perilla frutescens var. hirtella</name>
    <name type="common">Perilla citriodora</name>
    <name type="synonym">Perilla setoyensis</name>
    <dbReference type="NCBI Taxonomy" id="608512"/>
    <lineage>
        <taxon>Eukaryota</taxon>
        <taxon>Viridiplantae</taxon>
        <taxon>Streptophyta</taxon>
        <taxon>Embryophyta</taxon>
        <taxon>Tracheophyta</taxon>
        <taxon>Spermatophyta</taxon>
        <taxon>Magnoliopsida</taxon>
        <taxon>eudicotyledons</taxon>
        <taxon>Gunneridae</taxon>
        <taxon>Pentapetalae</taxon>
        <taxon>asterids</taxon>
        <taxon>lamiids</taxon>
        <taxon>Lamiales</taxon>
        <taxon>Lamiaceae</taxon>
        <taxon>Nepetoideae</taxon>
        <taxon>Elsholtzieae</taxon>
        <taxon>Perilla</taxon>
    </lineage>
</organism>
<comment type="caution">
    <text evidence="2">The sequence shown here is derived from an EMBL/GenBank/DDBJ whole genome shotgun (WGS) entry which is preliminary data.</text>
</comment>
<accession>A0AAD4P2H5</accession>
<proteinExistence type="predicted"/>